<reference evidence="2" key="1">
    <citation type="submission" date="2016-10" db="EMBL/GenBank/DDBJ databases">
        <authorList>
            <person name="Varghese N."/>
            <person name="Submissions S."/>
        </authorList>
    </citation>
    <scope>NUCLEOTIDE SEQUENCE [LARGE SCALE GENOMIC DNA]</scope>
    <source>
        <strain evidence="2">DSM 19110</strain>
    </source>
</reference>
<dbReference type="EMBL" id="FNGY01000006">
    <property type="protein sequence ID" value="SDN17979.1"/>
    <property type="molecule type" value="Genomic_DNA"/>
</dbReference>
<sequence>MRWKNRLPDSIWKLYNPGLARPPGAKFIEGSNIAAFNFSLPLKLNETSPD</sequence>
<proteinExistence type="predicted"/>
<gene>
    <name evidence="1" type="ORF">SAMN05421820_106396</name>
</gene>
<evidence type="ECO:0000313" key="1">
    <source>
        <dbReference type="EMBL" id="SDN17979.1"/>
    </source>
</evidence>
<dbReference type="AlphaFoldDB" id="A0A1G9Z9F6"/>
<accession>A0A1G9Z9F6</accession>
<protein>
    <submittedName>
        <fullName evidence="1">Uncharacterized protein</fullName>
    </submittedName>
</protein>
<name>A0A1G9Z9F6_9SPHI</name>
<keyword evidence="2" id="KW-1185">Reference proteome</keyword>
<dbReference type="Proteomes" id="UP000183200">
    <property type="component" value="Unassembled WGS sequence"/>
</dbReference>
<organism evidence="1 2">
    <name type="scientific">Pedobacter steynii</name>
    <dbReference type="NCBI Taxonomy" id="430522"/>
    <lineage>
        <taxon>Bacteria</taxon>
        <taxon>Pseudomonadati</taxon>
        <taxon>Bacteroidota</taxon>
        <taxon>Sphingobacteriia</taxon>
        <taxon>Sphingobacteriales</taxon>
        <taxon>Sphingobacteriaceae</taxon>
        <taxon>Pedobacter</taxon>
    </lineage>
</organism>
<evidence type="ECO:0000313" key="2">
    <source>
        <dbReference type="Proteomes" id="UP000183200"/>
    </source>
</evidence>